<dbReference type="PANTHER" id="PTHR13847">
    <property type="entry name" value="SARCOSINE DEHYDROGENASE-RELATED"/>
    <property type="match status" value="1"/>
</dbReference>
<dbReference type="InterPro" id="IPR036188">
    <property type="entry name" value="FAD/NAD-bd_sf"/>
</dbReference>
<reference evidence="3" key="1">
    <citation type="journal article" date="2015" name="Nature">
        <title>Complex archaea that bridge the gap between prokaryotes and eukaryotes.</title>
        <authorList>
            <person name="Spang A."/>
            <person name="Saw J.H."/>
            <person name="Jorgensen S.L."/>
            <person name="Zaremba-Niedzwiedzka K."/>
            <person name="Martijn J."/>
            <person name="Lind A.E."/>
            <person name="van Eijk R."/>
            <person name="Schleper C."/>
            <person name="Guy L."/>
            <person name="Ettema T.J."/>
        </authorList>
    </citation>
    <scope>NUCLEOTIDE SEQUENCE</scope>
</reference>
<gene>
    <name evidence="3" type="ORF">LCGC14_0576860</name>
</gene>
<name>A0A0F9S160_9ZZZZ</name>
<dbReference type="SUPFAM" id="SSF51905">
    <property type="entry name" value="FAD/NAD(P)-binding domain"/>
    <property type="match status" value="1"/>
</dbReference>
<protein>
    <recommendedName>
        <fullName evidence="2">Rhodanese domain-containing protein</fullName>
    </recommendedName>
</protein>
<evidence type="ECO:0000259" key="2">
    <source>
        <dbReference type="PROSITE" id="PS50206"/>
    </source>
</evidence>
<dbReference type="Pfam" id="PF01266">
    <property type="entry name" value="DAO"/>
    <property type="match status" value="1"/>
</dbReference>
<accession>A0A0F9S160</accession>
<dbReference type="Gene3D" id="3.50.50.60">
    <property type="entry name" value="FAD/NAD(P)-binding domain"/>
    <property type="match status" value="1"/>
</dbReference>
<evidence type="ECO:0000256" key="1">
    <source>
        <dbReference type="ARBA" id="ARBA00023002"/>
    </source>
</evidence>
<dbReference type="InterPro" id="IPR006076">
    <property type="entry name" value="FAD-dep_OxRdtase"/>
</dbReference>
<organism evidence="3">
    <name type="scientific">marine sediment metagenome</name>
    <dbReference type="NCBI Taxonomy" id="412755"/>
    <lineage>
        <taxon>unclassified sequences</taxon>
        <taxon>metagenomes</taxon>
        <taxon>ecological metagenomes</taxon>
    </lineage>
</organism>
<dbReference type="SUPFAM" id="SSF54373">
    <property type="entry name" value="FAD-linked reductases, C-terminal domain"/>
    <property type="match status" value="1"/>
</dbReference>
<dbReference type="GO" id="GO:0016491">
    <property type="term" value="F:oxidoreductase activity"/>
    <property type="evidence" value="ECO:0007669"/>
    <property type="project" value="UniProtKB-KW"/>
</dbReference>
<dbReference type="EMBL" id="LAZR01000863">
    <property type="protein sequence ID" value="KKN55997.1"/>
    <property type="molecule type" value="Genomic_DNA"/>
</dbReference>
<sequence>MPYKLLKFGFGREFNESRYFEDVQTPKKTYDVVIIGGGGHGLAAAYYLAKEHGITNVAVLERGYIGGGNTGRNTTIVRSNYLTPEGVKFYDASVKLFEGLSEELDLNMFYSTRGHFTLAHTDSSMRTMRWRAEVNKHVGVDSRVVGRDEIAKACPQMDLDCSGHAAIKGALYHNPGSVARHDAVAWGYARGAANLGVDIIQMTEVQDIDVRNGKVHGVQTSKGYISTGKVLSAVAGFTPRITKMVDIKTPITIHPLQACVTEPMKPWLDTIIVSGSLHVYVSQSSRGELVMGSSLDPYELHSTRSSFDFVEGLTSHIVDMFPFLSNVKVVRQWAGMADLTPDFAPIMGKTEIEGFYLDAGWGTWGFKATPISGKTMAATIANDKAHDLIHSFRLSRFEDYELTGEKGAASVGH</sequence>
<dbReference type="PANTHER" id="PTHR13847:SF287">
    <property type="entry name" value="FAD-DEPENDENT OXIDOREDUCTASE DOMAIN-CONTAINING PROTEIN 1"/>
    <property type="match status" value="1"/>
</dbReference>
<dbReference type="InterPro" id="IPR001763">
    <property type="entry name" value="Rhodanese-like_dom"/>
</dbReference>
<keyword evidence="1" id="KW-0560">Oxidoreductase</keyword>
<dbReference type="AlphaFoldDB" id="A0A0F9S160"/>
<feature type="domain" description="Rhodanese" evidence="2">
    <location>
        <begin position="32"/>
        <end position="76"/>
    </location>
</feature>
<dbReference type="GO" id="GO:0005737">
    <property type="term" value="C:cytoplasm"/>
    <property type="evidence" value="ECO:0007669"/>
    <property type="project" value="TreeGrafter"/>
</dbReference>
<dbReference type="Gene3D" id="3.30.9.10">
    <property type="entry name" value="D-Amino Acid Oxidase, subunit A, domain 2"/>
    <property type="match status" value="1"/>
</dbReference>
<proteinExistence type="predicted"/>
<evidence type="ECO:0000313" key="3">
    <source>
        <dbReference type="EMBL" id="KKN55997.1"/>
    </source>
</evidence>
<dbReference type="PROSITE" id="PS50206">
    <property type="entry name" value="RHODANESE_3"/>
    <property type="match status" value="1"/>
</dbReference>
<comment type="caution">
    <text evidence="3">The sequence shown here is derived from an EMBL/GenBank/DDBJ whole genome shotgun (WGS) entry which is preliminary data.</text>
</comment>